<evidence type="ECO:0000313" key="7">
    <source>
        <dbReference type="EMBL" id="GEB18704.1"/>
    </source>
</evidence>
<dbReference type="GeneID" id="97300283"/>
<accession>A0A4Y3NA02</accession>
<evidence type="ECO:0000256" key="5">
    <source>
        <dbReference type="SAM" id="Phobius"/>
    </source>
</evidence>
<dbReference type="SUPFAM" id="SSF53955">
    <property type="entry name" value="Lysozyme-like"/>
    <property type="match status" value="1"/>
</dbReference>
<protein>
    <submittedName>
        <fullName evidence="7">Resuscitation-promoting factor Rpf2</fullName>
    </submittedName>
</protein>
<dbReference type="InterPro" id="IPR011098">
    <property type="entry name" value="G5_dom"/>
</dbReference>
<dbReference type="AlphaFoldDB" id="A0A4Y3NA02"/>
<dbReference type="SMART" id="SM01208">
    <property type="entry name" value="G5"/>
    <property type="match status" value="1"/>
</dbReference>
<dbReference type="RefSeq" id="WP_141283007.1">
    <property type="nucleotide sequence ID" value="NZ_BAAAWK010000001.1"/>
</dbReference>
<keyword evidence="8" id="KW-1185">Reference proteome</keyword>
<evidence type="ECO:0000256" key="3">
    <source>
        <dbReference type="ARBA" id="ARBA00022801"/>
    </source>
</evidence>
<keyword evidence="5" id="KW-1133">Transmembrane helix</keyword>
<proteinExistence type="inferred from homology"/>
<dbReference type="Pfam" id="PF07501">
    <property type="entry name" value="G5"/>
    <property type="match status" value="1"/>
</dbReference>
<evidence type="ECO:0000256" key="2">
    <source>
        <dbReference type="ARBA" id="ARBA00022729"/>
    </source>
</evidence>
<organism evidence="7 8">
    <name type="scientific">Paenarthrobacter aurescens</name>
    <name type="common">Arthrobacter aurescens</name>
    <dbReference type="NCBI Taxonomy" id="43663"/>
    <lineage>
        <taxon>Bacteria</taxon>
        <taxon>Bacillati</taxon>
        <taxon>Actinomycetota</taxon>
        <taxon>Actinomycetes</taxon>
        <taxon>Micrococcales</taxon>
        <taxon>Micrococcaceae</taxon>
        <taxon>Paenarthrobacter</taxon>
    </lineage>
</organism>
<dbReference type="InterPro" id="IPR007137">
    <property type="entry name" value="DUF348"/>
</dbReference>
<dbReference type="Gene3D" id="1.10.530.10">
    <property type="match status" value="1"/>
</dbReference>
<keyword evidence="5" id="KW-0472">Membrane</keyword>
<feature type="domain" description="G5" evidence="6">
    <location>
        <begin position="204"/>
        <end position="285"/>
    </location>
</feature>
<gene>
    <name evidence="7" type="primary">rpf2</name>
    <name evidence="7" type="ORF">AAU01_14590</name>
</gene>
<dbReference type="Pfam" id="PF06737">
    <property type="entry name" value="Transglycosylas"/>
    <property type="match status" value="1"/>
</dbReference>
<keyword evidence="3" id="KW-0378">Hydrolase</keyword>
<dbReference type="GO" id="GO:0016787">
    <property type="term" value="F:hydrolase activity"/>
    <property type="evidence" value="ECO:0007669"/>
    <property type="project" value="UniProtKB-KW"/>
</dbReference>
<evidence type="ECO:0000259" key="6">
    <source>
        <dbReference type="PROSITE" id="PS51109"/>
    </source>
</evidence>
<dbReference type="CDD" id="cd13925">
    <property type="entry name" value="RPF"/>
    <property type="match status" value="1"/>
</dbReference>
<keyword evidence="2" id="KW-0732">Signal</keyword>
<comment type="similarity">
    <text evidence="1">Belongs to the transglycosylase family. Rpf subfamily.</text>
</comment>
<feature type="region of interest" description="Disordered" evidence="4">
    <location>
        <begin position="281"/>
        <end position="312"/>
    </location>
</feature>
<evidence type="ECO:0000313" key="8">
    <source>
        <dbReference type="Proteomes" id="UP000317715"/>
    </source>
</evidence>
<dbReference type="Proteomes" id="UP000317715">
    <property type="component" value="Unassembled WGS sequence"/>
</dbReference>
<dbReference type="Pfam" id="PF03990">
    <property type="entry name" value="DUF348"/>
    <property type="match status" value="3"/>
</dbReference>
<feature type="transmembrane region" description="Helical" evidence="5">
    <location>
        <begin position="12"/>
        <end position="34"/>
    </location>
</feature>
<sequence length="389" mass="39911">MIKFFTTDGKFSFLKVGTQLLVVAALVVGVVAFVGNNKTVTLNVDGKVSSIQTFGGTVDQVVKAAKVELKDADRVSPALDAKIDNGSVVNVNLAKAVSIELDGARKTVNTTSPDVAGLVSELGVASSSEISQPKDASLEVTGSFVSISTPKTISVVADGKDTSTTTTAADVATVLKDTGIVVGANDHISQPGNAPIVQDMVIKVSRVDTSKTAEATEEVPFESVKSDSAELFKGEEKVTQEGVAGSLVKTFKLVLVDGREASRTLVSSNVATQPVAEKISVGTKPRPVATPAPATQAAAAAPAASGPTGAPNEAMWDRIAQCESGGNWSINTGNGYYGGLQFSSPTWLANGGGAYAPNASLATKAQQIEIANRLYAKNGLSDWGCAHAA</sequence>
<dbReference type="InterPro" id="IPR023346">
    <property type="entry name" value="Lysozyme-like_dom_sf"/>
</dbReference>
<comment type="caution">
    <text evidence="7">The sequence shown here is derived from an EMBL/GenBank/DDBJ whole genome shotgun (WGS) entry which is preliminary data.</text>
</comment>
<feature type="compositionally biased region" description="Low complexity" evidence="4">
    <location>
        <begin position="285"/>
        <end position="311"/>
    </location>
</feature>
<dbReference type="OrthoDB" id="1404170at2"/>
<keyword evidence="5" id="KW-0812">Transmembrane</keyword>
<dbReference type="PROSITE" id="PS51109">
    <property type="entry name" value="G5"/>
    <property type="match status" value="1"/>
</dbReference>
<evidence type="ECO:0000256" key="4">
    <source>
        <dbReference type="SAM" id="MobiDB-lite"/>
    </source>
</evidence>
<dbReference type="InterPro" id="IPR010618">
    <property type="entry name" value="RPF"/>
</dbReference>
<reference evidence="7 8" key="1">
    <citation type="submission" date="2019-06" db="EMBL/GenBank/DDBJ databases">
        <title>Whole genome shotgun sequence of Paenarthrobacter aurescens NBRC 12136.</title>
        <authorList>
            <person name="Hosoyama A."/>
            <person name="Uohara A."/>
            <person name="Ohji S."/>
            <person name="Ichikawa N."/>
        </authorList>
    </citation>
    <scope>NUCLEOTIDE SEQUENCE [LARGE SCALE GENOMIC DNA]</scope>
    <source>
        <strain evidence="7 8">NBRC 12136</strain>
    </source>
</reference>
<evidence type="ECO:0000256" key="1">
    <source>
        <dbReference type="ARBA" id="ARBA00010830"/>
    </source>
</evidence>
<dbReference type="EMBL" id="BJMD01000008">
    <property type="protein sequence ID" value="GEB18704.1"/>
    <property type="molecule type" value="Genomic_DNA"/>
</dbReference>
<name>A0A4Y3NA02_PAEAU</name>
<dbReference type="Gene3D" id="2.20.230.10">
    <property type="entry name" value="Resuscitation-promoting factor rpfb"/>
    <property type="match status" value="1"/>
</dbReference>